<dbReference type="Proteomes" id="UP000053841">
    <property type="component" value="Unassembled WGS sequence"/>
</dbReference>
<dbReference type="RefSeq" id="XP_007708951.1">
    <property type="nucleotide sequence ID" value="XM_007710761.1"/>
</dbReference>
<dbReference type="HOGENOM" id="CLU_2026311_0_0_1"/>
<dbReference type="AlphaFoldDB" id="W6YZ78"/>
<evidence type="ECO:0000313" key="1">
    <source>
        <dbReference type="EMBL" id="EUC36721.1"/>
    </source>
</evidence>
<reference evidence="1 2" key="1">
    <citation type="journal article" date="2013" name="PLoS Genet.">
        <title>Comparative genome structure, secondary metabolite, and effector coding capacity across Cochliobolus pathogens.</title>
        <authorList>
            <person name="Condon B.J."/>
            <person name="Leng Y."/>
            <person name="Wu D."/>
            <person name="Bushley K.E."/>
            <person name="Ohm R.A."/>
            <person name="Otillar R."/>
            <person name="Martin J."/>
            <person name="Schackwitz W."/>
            <person name="Grimwood J."/>
            <person name="MohdZainudin N."/>
            <person name="Xue C."/>
            <person name="Wang R."/>
            <person name="Manning V.A."/>
            <person name="Dhillon B."/>
            <person name="Tu Z.J."/>
            <person name="Steffenson B.J."/>
            <person name="Salamov A."/>
            <person name="Sun H."/>
            <person name="Lowry S."/>
            <person name="LaButti K."/>
            <person name="Han J."/>
            <person name="Copeland A."/>
            <person name="Lindquist E."/>
            <person name="Barry K."/>
            <person name="Schmutz J."/>
            <person name="Baker S.E."/>
            <person name="Ciuffetti L.M."/>
            <person name="Grigoriev I.V."/>
            <person name="Zhong S."/>
            <person name="Turgeon B.G."/>
        </authorList>
    </citation>
    <scope>NUCLEOTIDE SEQUENCE [LARGE SCALE GENOMIC DNA]</scope>
    <source>
        <strain evidence="1 2">26-R-13</strain>
    </source>
</reference>
<evidence type="ECO:0000313" key="2">
    <source>
        <dbReference type="Proteomes" id="UP000053841"/>
    </source>
</evidence>
<name>W6YZ78_COCC2</name>
<accession>W6YZ78</accession>
<dbReference type="KEGG" id="bze:COCCADRAFT_87312"/>
<sequence length="122" mass="14083">MNYILQATYLGEVLARRTEFPQTLFFKFEKKDKATGKEKFASCQTRRFTLVIGPTFVPVKRWKKRDGMTMGIPYLLGVRTLNRRKASLAPLVVLISAKEHYPNPDLHVQQIIKPKSVLGDCW</sequence>
<gene>
    <name evidence="1" type="ORF">COCCADRAFT_87312</name>
</gene>
<dbReference type="GeneID" id="19152342"/>
<keyword evidence="2" id="KW-1185">Reference proteome</keyword>
<organism evidence="1 2">
    <name type="scientific">Cochliobolus carbonum (strain 26-R-13)</name>
    <name type="common">Maize leaf spot fungus</name>
    <name type="synonym">Bipolaris zeicola</name>
    <dbReference type="NCBI Taxonomy" id="930089"/>
    <lineage>
        <taxon>Eukaryota</taxon>
        <taxon>Fungi</taxon>
        <taxon>Dikarya</taxon>
        <taxon>Ascomycota</taxon>
        <taxon>Pezizomycotina</taxon>
        <taxon>Dothideomycetes</taxon>
        <taxon>Pleosporomycetidae</taxon>
        <taxon>Pleosporales</taxon>
        <taxon>Pleosporineae</taxon>
        <taxon>Pleosporaceae</taxon>
        <taxon>Bipolaris</taxon>
    </lineage>
</organism>
<protein>
    <submittedName>
        <fullName evidence="1">Uncharacterized protein</fullName>
    </submittedName>
</protein>
<dbReference type="EMBL" id="KI964558">
    <property type="protein sequence ID" value="EUC36721.1"/>
    <property type="molecule type" value="Genomic_DNA"/>
</dbReference>
<proteinExistence type="predicted"/>